<sequence>MFEDLEPRPARGAPLIALTREDLDGYSVEDLKERIEALEAEIARSKAAIEGKSSQRNAADALFNFRS</sequence>
<proteinExistence type="predicted"/>
<dbReference type="EMBL" id="BAAAGA010000005">
    <property type="protein sequence ID" value="GAA0626632.1"/>
    <property type="molecule type" value="Genomic_DNA"/>
</dbReference>
<dbReference type="Proteomes" id="UP001501352">
    <property type="component" value="Unassembled WGS sequence"/>
</dbReference>
<name>A0ABN1H1U5_9CAUL</name>
<feature type="coiled-coil region" evidence="1">
    <location>
        <begin position="28"/>
        <end position="55"/>
    </location>
</feature>
<evidence type="ECO:0000256" key="1">
    <source>
        <dbReference type="SAM" id="Coils"/>
    </source>
</evidence>
<evidence type="ECO:0008006" key="4">
    <source>
        <dbReference type="Google" id="ProtNLM"/>
    </source>
</evidence>
<dbReference type="Pfam" id="PF06698">
    <property type="entry name" value="DUF1192"/>
    <property type="match status" value="1"/>
</dbReference>
<dbReference type="RefSeq" id="WP_343794153.1">
    <property type="nucleotide sequence ID" value="NZ_BAAAGA010000005.1"/>
</dbReference>
<gene>
    <name evidence="2" type="ORF">GCM10009422_24370</name>
</gene>
<comment type="caution">
    <text evidence="2">The sequence shown here is derived from an EMBL/GenBank/DDBJ whole genome shotgun (WGS) entry which is preliminary data.</text>
</comment>
<protein>
    <recommendedName>
        <fullName evidence="4">DUF1192 domain-containing protein</fullName>
    </recommendedName>
</protein>
<reference evidence="2 3" key="1">
    <citation type="journal article" date="2019" name="Int. J. Syst. Evol. Microbiol.">
        <title>The Global Catalogue of Microorganisms (GCM) 10K type strain sequencing project: providing services to taxonomists for standard genome sequencing and annotation.</title>
        <authorList>
            <consortium name="The Broad Institute Genomics Platform"/>
            <consortium name="The Broad Institute Genome Sequencing Center for Infectious Disease"/>
            <person name="Wu L."/>
            <person name="Ma J."/>
        </authorList>
    </citation>
    <scope>NUCLEOTIDE SEQUENCE [LARGE SCALE GENOMIC DNA]</scope>
    <source>
        <strain evidence="2 3">JCM 12928</strain>
    </source>
</reference>
<evidence type="ECO:0000313" key="2">
    <source>
        <dbReference type="EMBL" id="GAA0626632.1"/>
    </source>
</evidence>
<evidence type="ECO:0000313" key="3">
    <source>
        <dbReference type="Proteomes" id="UP001501352"/>
    </source>
</evidence>
<accession>A0ABN1H1U5</accession>
<dbReference type="InterPro" id="IPR009579">
    <property type="entry name" value="DUF1192"/>
</dbReference>
<keyword evidence="1" id="KW-0175">Coiled coil</keyword>
<keyword evidence="3" id="KW-1185">Reference proteome</keyword>
<organism evidence="2 3">
    <name type="scientific">Brevundimonas kwangchunensis</name>
    <dbReference type="NCBI Taxonomy" id="322163"/>
    <lineage>
        <taxon>Bacteria</taxon>
        <taxon>Pseudomonadati</taxon>
        <taxon>Pseudomonadota</taxon>
        <taxon>Alphaproteobacteria</taxon>
        <taxon>Caulobacterales</taxon>
        <taxon>Caulobacteraceae</taxon>
        <taxon>Brevundimonas</taxon>
    </lineage>
</organism>